<feature type="region of interest" description="Disordered" evidence="1">
    <location>
        <begin position="154"/>
        <end position="221"/>
    </location>
</feature>
<proteinExistence type="predicted"/>
<gene>
    <name evidence="2" type="ORF">CPELLU_LOCUS2924</name>
</gene>
<dbReference type="OrthoDB" id="2430685at2759"/>
<organism evidence="2 3">
    <name type="scientific">Cetraspora pellucida</name>
    <dbReference type="NCBI Taxonomy" id="1433469"/>
    <lineage>
        <taxon>Eukaryota</taxon>
        <taxon>Fungi</taxon>
        <taxon>Fungi incertae sedis</taxon>
        <taxon>Mucoromycota</taxon>
        <taxon>Glomeromycotina</taxon>
        <taxon>Glomeromycetes</taxon>
        <taxon>Diversisporales</taxon>
        <taxon>Gigasporaceae</taxon>
        <taxon>Cetraspora</taxon>
    </lineage>
</organism>
<comment type="caution">
    <text evidence="2">The sequence shown here is derived from an EMBL/GenBank/DDBJ whole genome shotgun (WGS) entry which is preliminary data.</text>
</comment>
<reference evidence="2" key="1">
    <citation type="submission" date="2021-06" db="EMBL/GenBank/DDBJ databases">
        <authorList>
            <person name="Kallberg Y."/>
            <person name="Tangrot J."/>
            <person name="Rosling A."/>
        </authorList>
    </citation>
    <scope>NUCLEOTIDE SEQUENCE</scope>
    <source>
        <strain evidence="2">FL966</strain>
    </source>
</reference>
<name>A0A9N8ZY37_9GLOM</name>
<evidence type="ECO:0000313" key="3">
    <source>
        <dbReference type="Proteomes" id="UP000789759"/>
    </source>
</evidence>
<keyword evidence="3" id="KW-1185">Reference proteome</keyword>
<evidence type="ECO:0000256" key="1">
    <source>
        <dbReference type="SAM" id="MobiDB-lite"/>
    </source>
</evidence>
<evidence type="ECO:0000313" key="2">
    <source>
        <dbReference type="EMBL" id="CAG8511161.1"/>
    </source>
</evidence>
<dbReference type="Proteomes" id="UP000789759">
    <property type="component" value="Unassembled WGS sequence"/>
</dbReference>
<protein>
    <submittedName>
        <fullName evidence="2">13931_t:CDS:1</fullName>
    </submittedName>
</protein>
<dbReference type="EMBL" id="CAJVQA010001339">
    <property type="protein sequence ID" value="CAG8511161.1"/>
    <property type="molecule type" value="Genomic_DNA"/>
</dbReference>
<sequence>MSTKSNLQYGIAAALGGDENTLNIQQTSGRIPSLNLPFPPTNQAQDLALNLLRSNKGTSPLDAFNIYRKLFLEHLESQGVQLSDPSSFILDAWSRESLKVKDYYSTVENLWYKALNETFNSVMSPVDLQPNSDESFMTFSIQDGNGYDFDLFHSSSSQSVGPPTPMSITNSPFVSSNLSNSENDANGPSFFPALSHIQRRPSHPEEPSDDGHSNEFGFSLF</sequence>
<feature type="compositionally biased region" description="Basic and acidic residues" evidence="1">
    <location>
        <begin position="202"/>
        <end position="213"/>
    </location>
</feature>
<feature type="compositionally biased region" description="Polar residues" evidence="1">
    <location>
        <begin position="154"/>
        <end position="186"/>
    </location>
</feature>
<accession>A0A9N8ZY37</accession>
<dbReference type="AlphaFoldDB" id="A0A9N8ZY37"/>